<feature type="compositionally biased region" description="Low complexity" evidence="6">
    <location>
        <begin position="15"/>
        <end position="36"/>
    </location>
</feature>
<feature type="compositionally biased region" description="Polar residues" evidence="6">
    <location>
        <begin position="535"/>
        <end position="549"/>
    </location>
</feature>
<evidence type="ECO:0000256" key="3">
    <source>
        <dbReference type="ARBA" id="ARBA00023125"/>
    </source>
</evidence>
<feature type="region of interest" description="Disordered" evidence="6">
    <location>
        <begin position="492"/>
        <end position="512"/>
    </location>
</feature>
<accession>A0ABM0M4A2</accession>
<feature type="region of interest" description="Disordered" evidence="6">
    <location>
        <begin position="535"/>
        <end position="607"/>
    </location>
</feature>
<dbReference type="PANTHER" id="PTHR12414:SF8">
    <property type="entry name" value="TRANSCRIPTION FACTOR GLIAL CELLS MISSING-RELATED"/>
    <property type="match status" value="1"/>
</dbReference>
<dbReference type="RefSeq" id="XP_006814843.1">
    <property type="nucleotide sequence ID" value="XM_006814780.1"/>
</dbReference>
<reference evidence="9" key="1">
    <citation type="submission" date="2025-08" db="UniProtKB">
        <authorList>
            <consortium name="RefSeq"/>
        </authorList>
    </citation>
    <scope>IDENTIFICATION</scope>
    <source>
        <tissue evidence="9">Testes</tissue>
    </source>
</reference>
<evidence type="ECO:0000313" key="8">
    <source>
        <dbReference type="Proteomes" id="UP000694865"/>
    </source>
</evidence>
<keyword evidence="2" id="KW-0805">Transcription regulation</keyword>
<dbReference type="InterPro" id="IPR043021">
    <property type="entry name" value="GCM_small"/>
</dbReference>
<feature type="compositionally biased region" description="Low complexity" evidence="6">
    <location>
        <begin position="575"/>
        <end position="587"/>
    </location>
</feature>
<dbReference type="SUPFAM" id="SSF90073">
    <property type="entry name" value="GCM domain"/>
    <property type="match status" value="1"/>
</dbReference>
<evidence type="ECO:0000259" key="7">
    <source>
        <dbReference type="PROSITE" id="PS50807"/>
    </source>
</evidence>
<evidence type="ECO:0000256" key="6">
    <source>
        <dbReference type="SAM" id="MobiDB-lite"/>
    </source>
</evidence>
<keyword evidence="5" id="KW-0539">Nucleus</keyword>
<protein>
    <submittedName>
        <fullName evidence="9">Uncharacterized protein LOC100374412</fullName>
    </submittedName>
</protein>
<dbReference type="Gene3D" id="3.30.70.3530">
    <property type="entry name" value="GCM motif"/>
    <property type="match status" value="1"/>
</dbReference>
<feature type="compositionally biased region" description="Polar residues" evidence="6">
    <location>
        <begin position="1"/>
        <end position="11"/>
    </location>
</feature>
<evidence type="ECO:0000313" key="9">
    <source>
        <dbReference type="RefSeq" id="XP_006814843.1"/>
    </source>
</evidence>
<dbReference type="Pfam" id="PF03615">
    <property type="entry name" value="GCM"/>
    <property type="match status" value="1"/>
</dbReference>
<evidence type="ECO:0000256" key="5">
    <source>
        <dbReference type="ARBA" id="ARBA00023242"/>
    </source>
</evidence>
<keyword evidence="3" id="KW-0238">DNA-binding</keyword>
<sequence>MNSPHLMSNIMSPGLSESSSTMTTSTLASTSSLSPTEKTSSILDPTDDIGVGMKLRRSHKDDFRRHKKHSKIDKFDEFQEWIDGDASLRYSPKDADARKHLSGWAMRNTNNHNKKVLKKSCLGVFVCSKSCVNSEGERTSVRPATSDRARKKQGEKKCPNPECDGRLVHVQCAGKGGYPVTHFWRPMELVVIFQSKGYHDHPRPDVVKTTSSAKIALLEYHRSHRHERPKEICKKIGVHIHKSFNRVDRVARQLREAQTLLGGGDVPVTQGRPASYSGYAANGQQSFHTNPGLEQWYQSSNEMYSYGLYGGSHNGMSSQYSSDNYYSNNSGDYGYYNNSVDEVDFSCPNTYFQKPVPARNDGNGKKSTIPLLQNMLKRRQMMKEMKDKTHKLTDGQLSDIFENDKVSYSERNKEYYDQSMADSTTYINNHPGYELSSPTKRKAPPLLYNTPSLKRVKTHSESDVEGSDGLQQCLTVKEEEEDSQNASIIKRLPSDTVSAEQKLNDSTTGDLPSLLDFFDVRGTVHENTTTVNTLKSTNSAFSPTIPTSQREFHSESHHDHHHHHHTSSESIAPISNEESSTMTSSNTGAVCTSHRENMPTSPPASGDPVFSELTNVCHSYSRGTPEVGTQGPTMSQLTGSHGYSQDEDNGTYIDLLVSMYLGNNNNDKPLSTLKHEFHVYTDTFNKSRAQFMQQDMSQHGYDHYKSANQYDFTSWYESDHWRNAHAHARMASHGYAEHTPLSPMPYAGHYEYPSMQFADWYNSDPMSDSSRLLMSQALNYPHGNSGILYSRSLF</sequence>
<dbReference type="PROSITE" id="PS50807">
    <property type="entry name" value="GCM"/>
    <property type="match status" value="1"/>
</dbReference>
<evidence type="ECO:0000256" key="1">
    <source>
        <dbReference type="ARBA" id="ARBA00022473"/>
    </source>
</evidence>
<dbReference type="Proteomes" id="UP000694865">
    <property type="component" value="Unplaced"/>
</dbReference>
<dbReference type="PANTHER" id="PTHR12414">
    <property type="entry name" value="GLIAL CELLS MISSING RELATED/GLIDE"/>
    <property type="match status" value="1"/>
</dbReference>
<feature type="region of interest" description="Disordered" evidence="6">
    <location>
        <begin position="137"/>
        <end position="158"/>
    </location>
</feature>
<feature type="compositionally biased region" description="Basic and acidic residues" evidence="6">
    <location>
        <begin position="137"/>
        <end position="148"/>
    </location>
</feature>
<evidence type="ECO:0000256" key="2">
    <source>
        <dbReference type="ARBA" id="ARBA00023015"/>
    </source>
</evidence>
<dbReference type="InterPro" id="IPR003902">
    <property type="entry name" value="Tscrpt_reg_GCM"/>
</dbReference>
<feature type="compositionally biased region" description="Polar residues" evidence="6">
    <location>
        <begin position="495"/>
        <end position="510"/>
    </location>
</feature>
<keyword evidence="1" id="KW-0217">Developmental protein</keyword>
<dbReference type="InterPro" id="IPR036115">
    <property type="entry name" value="GCM_dom_sf"/>
</dbReference>
<dbReference type="GeneID" id="100374412"/>
<proteinExistence type="predicted"/>
<keyword evidence="4" id="KW-0804">Transcription</keyword>
<evidence type="ECO:0000256" key="4">
    <source>
        <dbReference type="ARBA" id="ARBA00023163"/>
    </source>
</evidence>
<keyword evidence="8" id="KW-1185">Reference proteome</keyword>
<dbReference type="Gene3D" id="2.20.25.670">
    <property type="entry name" value="GCM domain, large subdomain"/>
    <property type="match status" value="1"/>
</dbReference>
<feature type="region of interest" description="Disordered" evidence="6">
    <location>
        <begin position="1"/>
        <end position="45"/>
    </location>
</feature>
<dbReference type="InterPro" id="IPR039791">
    <property type="entry name" value="GCM"/>
</dbReference>
<organism evidence="8 9">
    <name type="scientific">Saccoglossus kowalevskii</name>
    <name type="common">Acorn worm</name>
    <dbReference type="NCBI Taxonomy" id="10224"/>
    <lineage>
        <taxon>Eukaryota</taxon>
        <taxon>Metazoa</taxon>
        <taxon>Hemichordata</taxon>
        <taxon>Enteropneusta</taxon>
        <taxon>Harrimaniidae</taxon>
        <taxon>Saccoglossus</taxon>
    </lineage>
</organism>
<name>A0ABM0M4A2_SACKO</name>
<dbReference type="InterPro" id="IPR043020">
    <property type="entry name" value="GCM_large"/>
</dbReference>
<gene>
    <name evidence="9" type="primary">LOC100374412</name>
</gene>
<feature type="domain" description="GCM" evidence="7">
    <location>
        <begin position="59"/>
        <end position="217"/>
    </location>
</feature>